<keyword evidence="2" id="KW-1185">Reference proteome</keyword>
<name>A0ABQ7KM57_BRACM</name>
<dbReference type="Proteomes" id="UP000823674">
    <property type="component" value="Chromosome A10"/>
</dbReference>
<sequence>MSISSGSDSVGGGGVVRRYYDEEEVFGPTKPTSKSNRGVLNDKNLRIEVPFANRRVTDGESRLRRFTMANSTPGSYLRDERPHTLSSKDSVYWDSNEDIGTPSAPPIMDIGEDDNIAELEKEIEHIEDEICREAGVESHHQQLNIGCIAGDTVSHLYPEFSESARETQTEEAAQIEDISSDELNCHSIRLTTLFRNLQRKRFEMRNLDVEGFLSAQAAIDAIKGSMFALMPSPARWRTNSLFYVEIRTDLVNTVNEWNRQAGSPTPPGNVSENERRTGLYDYQVCSLLYLKQRLNMINILRQETWKDNIEAGNI</sequence>
<reference evidence="1 2" key="1">
    <citation type="submission" date="2021-03" db="EMBL/GenBank/DDBJ databases">
        <authorList>
            <person name="King G.J."/>
            <person name="Bancroft I."/>
            <person name="Baten A."/>
            <person name="Bloomfield J."/>
            <person name="Borpatragohain P."/>
            <person name="He Z."/>
            <person name="Irish N."/>
            <person name="Irwin J."/>
            <person name="Liu K."/>
            <person name="Mauleon R.P."/>
            <person name="Moore J."/>
            <person name="Morris R."/>
            <person name="Ostergaard L."/>
            <person name="Wang B."/>
            <person name="Wells R."/>
        </authorList>
    </citation>
    <scope>NUCLEOTIDE SEQUENCE [LARGE SCALE GENOMIC DNA]</scope>
    <source>
        <strain evidence="1">R-o-18</strain>
        <tissue evidence="1">Leaf</tissue>
    </source>
</reference>
<evidence type="ECO:0000313" key="2">
    <source>
        <dbReference type="Proteomes" id="UP000823674"/>
    </source>
</evidence>
<proteinExistence type="predicted"/>
<accession>A0ABQ7KM57</accession>
<protein>
    <submittedName>
        <fullName evidence="1">Uncharacterized protein</fullName>
    </submittedName>
</protein>
<dbReference type="EMBL" id="JADBGQ010000010">
    <property type="protein sequence ID" value="KAG5374621.1"/>
    <property type="molecule type" value="Genomic_DNA"/>
</dbReference>
<evidence type="ECO:0000313" key="1">
    <source>
        <dbReference type="EMBL" id="KAG5374621.1"/>
    </source>
</evidence>
<organism evidence="1 2">
    <name type="scientific">Brassica rapa subsp. trilocularis</name>
    <dbReference type="NCBI Taxonomy" id="1813537"/>
    <lineage>
        <taxon>Eukaryota</taxon>
        <taxon>Viridiplantae</taxon>
        <taxon>Streptophyta</taxon>
        <taxon>Embryophyta</taxon>
        <taxon>Tracheophyta</taxon>
        <taxon>Spermatophyta</taxon>
        <taxon>Magnoliopsida</taxon>
        <taxon>eudicotyledons</taxon>
        <taxon>Gunneridae</taxon>
        <taxon>Pentapetalae</taxon>
        <taxon>rosids</taxon>
        <taxon>malvids</taxon>
        <taxon>Brassicales</taxon>
        <taxon>Brassicaceae</taxon>
        <taxon>Brassiceae</taxon>
        <taxon>Brassica</taxon>
    </lineage>
</organism>
<gene>
    <name evidence="1" type="primary">A10p000960.1_BraROA</name>
    <name evidence="1" type="ORF">IGI04_039217</name>
</gene>
<comment type="caution">
    <text evidence="1">The sequence shown here is derived from an EMBL/GenBank/DDBJ whole genome shotgun (WGS) entry which is preliminary data.</text>
</comment>